<keyword evidence="1" id="KW-0732">Signal</keyword>
<organism evidence="2 3">
    <name type="scientific">Providencia rettgeri</name>
    <dbReference type="NCBI Taxonomy" id="587"/>
    <lineage>
        <taxon>Bacteria</taxon>
        <taxon>Pseudomonadati</taxon>
        <taxon>Pseudomonadota</taxon>
        <taxon>Gammaproteobacteria</taxon>
        <taxon>Enterobacterales</taxon>
        <taxon>Morganellaceae</taxon>
        <taxon>Providencia</taxon>
    </lineage>
</organism>
<reference evidence="2" key="1">
    <citation type="submission" date="2022-10" db="EMBL/GenBank/DDBJ databases">
        <title>Bacterial isolates recovered from the One Health project in Brazil.</title>
        <authorList>
            <person name="Valiatti T.B."/>
            <person name="Santos F."/>
            <person name="Cayo R."/>
            <person name="Gales A.C."/>
        </authorList>
    </citation>
    <scope>NUCLEOTIDE SEQUENCE</scope>
    <source>
        <strain evidence="2">PVR188</strain>
    </source>
</reference>
<dbReference type="AlphaFoldDB" id="A0AAW6UBR0"/>
<name>A0AAW6UBR0_PRORE</name>
<evidence type="ECO:0000256" key="1">
    <source>
        <dbReference type="SAM" id="SignalP"/>
    </source>
</evidence>
<feature type="chain" id="PRO_5043790112" evidence="1">
    <location>
        <begin position="33"/>
        <end position="52"/>
    </location>
</feature>
<protein>
    <submittedName>
        <fullName evidence="2">Uncharacterized protein</fullName>
    </submittedName>
</protein>
<dbReference type="EMBL" id="JAOWIN010000004">
    <property type="protein sequence ID" value="MDI9092574.1"/>
    <property type="molecule type" value="Genomic_DNA"/>
</dbReference>
<feature type="signal peptide" evidence="1">
    <location>
        <begin position="1"/>
        <end position="32"/>
    </location>
</feature>
<proteinExistence type="predicted"/>
<comment type="caution">
    <text evidence="2">The sequence shown here is derived from an EMBL/GenBank/DDBJ whole genome shotgun (WGS) entry which is preliminary data.</text>
</comment>
<evidence type="ECO:0000313" key="2">
    <source>
        <dbReference type="EMBL" id="MDI9092574.1"/>
    </source>
</evidence>
<gene>
    <name evidence="2" type="ORF">OGX73_08075</name>
</gene>
<sequence length="52" mass="5568">MTLHLNCKRIILAISLQSLSALLLMTPSITFASDVQAAPLALCEKEVGNLTI</sequence>
<dbReference type="RefSeq" id="WP_311848218.1">
    <property type="nucleotide sequence ID" value="NZ_JAOWIN010000004.1"/>
</dbReference>
<dbReference type="Proteomes" id="UP001159001">
    <property type="component" value="Unassembled WGS sequence"/>
</dbReference>
<evidence type="ECO:0000313" key="3">
    <source>
        <dbReference type="Proteomes" id="UP001159001"/>
    </source>
</evidence>
<accession>A0AAW6UBR0</accession>